<accession>A0A3P7M328</accession>
<sequence length="116" mass="12904">MSKASITQNFPGFPSVGKSTLLCNLAGVYSEVAAYEFTTLTTVPGVIRYKVARTCSLILMVLDVLKPLQHKRLLEQELEGFGIRLNKTPPNIVFKRKDKGGLNLTCLVIFSLIRYV</sequence>
<organism evidence="2 3">
    <name type="scientific">Gongylonema pulchrum</name>
    <dbReference type="NCBI Taxonomy" id="637853"/>
    <lineage>
        <taxon>Eukaryota</taxon>
        <taxon>Metazoa</taxon>
        <taxon>Ecdysozoa</taxon>
        <taxon>Nematoda</taxon>
        <taxon>Chromadorea</taxon>
        <taxon>Rhabditida</taxon>
        <taxon>Spirurina</taxon>
        <taxon>Spiruromorpha</taxon>
        <taxon>Spiruroidea</taxon>
        <taxon>Gongylonematidae</taxon>
        <taxon>Gongylonema</taxon>
    </lineage>
</organism>
<dbReference type="Gene3D" id="6.10.140.1070">
    <property type="match status" value="1"/>
</dbReference>
<reference evidence="2 3" key="1">
    <citation type="submission" date="2018-11" db="EMBL/GenBank/DDBJ databases">
        <authorList>
            <consortium name="Pathogen Informatics"/>
        </authorList>
    </citation>
    <scope>NUCLEOTIDE SEQUENCE [LARGE SCALE GENOMIC DNA]</scope>
</reference>
<dbReference type="InterPro" id="IPR045001">
    <property type="entry name" value="DRG"/>
</dbReference>
<dbReference type="PANTHER" id="PTHR43127">
    <property type="entry name" value="DEVELOPMENTALLY-REGULATED GTP-BINDING PROTEIN 2"/>
    <property type="match status" value="1"/>
</dbReference>
<dbReference type="OrthoDB" id="603at2759"/>
<protein>
    <recommendedName>
        <fullName evidence="1">G domain-containing protein</fullName>
    </recommendedName>
</protein>
<dbReference type="PRINTS" id="PR00326">
    <property type="entry name" value="GTP1OBG"/>
</dbReference>
<dbReference type="GO" id="GO:0003924">
    <property type="term" value="F:GTPase activity"/>
    <property type="evidence" value="ECO:0007669"/>
    <property type="project" value="InterPro"/>
</dbReference>
<dbReference type="Proteomes" id="UP000271098">
    <property type="component" value="Unassembled WGS sequence"/>
</dbReference>
<dbReference type="Pfam" id="PF01926">
    <property type="entry name" value="MMR_HSR1"/>
    <property type="match status" value="1"/>
</dbReference>
<dbReference type="InterPro" id="IPR006073">
    <property type="entry name" value="GTP-bd"/>
</dbReference>
<dbReference type="AlphaFoldDB" id="A0A3P7M328"/>
<name>A0A3P7M328_9BILA</name>
<dbReference type="InterPro" id="IPR027417">
    <property type="entry name" value="P-loop_NTPase"/>
</dbReference>
<dbReference type="SUPFAM" id="SSF52540">
    <property type="entry name" value="P-loop containing nucleoside triphosphate hydrolases"/>
    <property type="match status" value="1"/>
</dbReference>
<dbReference type="GO" id="GO:0005525">
    <property type="term" value="F:GTP binding"/>
    <property type="evidence" value="ECO:0007669"/>
    <property type="project" value="InterPro"/>
</dbReference>
<proteinExistence type="predicted"/>
<dbReference type="EMBL" id="UYRT01079190">
    <property type="protein sequence ID" value="VDN20200.1"/>
    <property type="molecule type" value="Genomic_DNA"/>
</dbReference>
<keyword evidence="3" id="KW-1185">Reference proteome</keyword>
<evidence type="ECO:0000313" key="3">
    <source>
        <dbReference type="Proteomes" id="UP000271098"/>
    </source>
</evidence>
<gene>
    <name evidence="2" type="ORF">GPUH_LOCUS12284</name>
</gene>
<evidence type="ECO:0000313" key="2">
    <source>
        <dbReference type="EMBL" id="VDN20200.1"/>
    </source>
</evidence>
<feature type="domain" description="G" evidence="1">
    <location>
        <begin position="12"/>
        <end position="50"/>
    </location>
</feature>
<evidence type="ECO:0000259" key="1">
    <source>
        <dbReference type="Pfam" id="PF01926"/>
    </source>
</evidence>